<protein>
    <submittedName>
        <fullName evidence="1">Uncharacterized protein</fullName>
    </submittedName>
</protein>
<evidence type="ECO:0000313" key="1">
    <source>
        <dbReference type="EMBL" id="MBS9532532.1"/>
    </source>
</evidence>
<reference evidence="1 2" key="1">
    <citation type="submission" date="2021-05" db="EMBL/GenBank/DDBJ databases">
        <title>Mycobacterium acidophilum sp. nov., an extremely acid-tolerant member of the genus Mycobacterium.</title>
        <authorList>
            <person name="Xia J."/>
        </authorList>
    </citation>
    <scope>NUCLEOTIDE SEQUENCE [LARGE SCALE GENOMIC DNA]</scope>
    <source>
        <strain evidence="1 2">M1</strain>
    </source>
</reference>
<sequence>MTVVDIAADLNAQDQTGYVWTFLDEAREPSIITPGALVVAGDPDTAAVAVVVDLVAHPNGTIVHLNILPGSIEDYLALAKRVHSAA</sequence>
<dbReference type="RefSeq" id="WP_214091409.1">
    <property type="nucleotide sequence ID" value="NZ_JAHCLR010000003.1"/>
</dbReference>
<dbReference type="EMBL" id="JAHCLR010000003">
    <property type="protein sequence ID" value="MBS9532532.1"/>
    <property type="molecule type" value="Genomic_DNA"/>
</dbReference>
<name>A0ABS5RE20_9MYCO</name>
<gene>
    <name evidence="1" type="ORF">KIH27_02900</name>
</gene>
<proteinExistence type="predicted"/>
<accession>A0ABS5RE20</accession>
<evidence type="ECO:0000313" key="2">
    <source>
        <dbReference type="Proteomes" id="UP001519535"/>
    </source>
</evidence>
<organism evidence="1 2">
    <name type="scientific">Mycolicibacter acidiphilus</name>
    <dbReference type="NCBI Taxonomy" id="2835306"/>
    <lineage>
        <taxon>Bacteria</taxon>
        <taxon>Bacillati</taxon>
        <taxon>Actinomycetota</taxon>
        <taxon>Actinomycetes</taxon>
        <taxon>Mycobacteriales</taxon>
        <taxon>Mycobacteriaceae</taxon>
        <taxon>Mycolicibacter</taxon>
    </lineage>
</organism>
<keyword evidence="2" id="KW-1185">Reference proteome</keyword>
<comment type="caution">
    <text evidence="1">The sequence shown here is derived from an EMBL/GenBank/DDBJ whole genome shotgun (WGS) entry which is preliminary data.</text>
</comment>
<dbReference type="Proteomes" id="UP001519535">
    <property type="component" value="Unassembled WGS sequence"/>
</dbReference>